<gene>
    <name evidence="3" type="ORF">EFL26_09620</name>
</gene>
<dbReference type="PROSITE" id="PS51257">
    <property type="entry name" value="PROKAR_LIPOPROTEIN"/>
    <property type="match status" value="1"/>
</dbReference>
<evidence type="ECO:0000313" key="4">
    <source>
        <dbReference type="Proteomes" id="UP000279994"/>
    </source>
</evidence>
<name>A0A3N0GR49_9ACTN</name>
<proteinExistence type="predicted"/>
<evidence type="ECO:0000256" key="1">
    <source>
        <dbReference type="SAM" id="MobiDB-lite"/>
    </source>
</evidence>
<feature type="chain" id="PRO_5038751209" description="DUF3558 domain-containing protein" evidence="2">
    <location>
        <begin position="23"/>
        <end position="211"/>
    </location>
</feature>
<feature type="signal peptide" evidence="2">
    <location>
        <begin position="1"/>
        <end position="22"/>
    </location>
</feature>
<evidence type="ECO:0000256" key="2">
    <source>
        <dbReference type="SAM" id="SignalP"/>
    </source>
</evidence>
<evidence type="ECO:0000313" key="3">
    <source>
        <dbReference type="EMBL" id="RNM14964.1"/>
    </source>
</evidence>
<keyword evidence="2" id="KW-0732">Signal</keyword>
<comment type="caution">
    <text evidence="3">The sequence shown here is derived from an EMBL/GenBank/DDBJ whole genome shotgun (WGS) entry which is preliminary data.</text>
</comment>
<sequence length="211" mass="22172">MTQRWATTAGALLLTLTLTSCGSDDHGGTVKTTVSGTCALHRDKYALSPVSADRLRAALGPGTYTLTGDVSSDDRSDEDAHTATGGHRWGPPGLPIDGSCDYADSSGVRRLSVGIGQKDLPHSGYDDARRTQQTDPRAQKVDGADGYVITEDVTDHDGSHAQQAVAVLFDGDNRYVTANILVPTKGVDSAKEAVAIAREALAAFNSRMRSA</sequence>
<accession>A0A3N0GR49</accession>
<protein>
    <recommendedName>
        <fullName evidence="5">DUF3558 domain-containing protein</fullName>
    </recommendedName>
</protein>
<dbReference type="Proteomes" id="UP000279994">
    <property type="component" value="Unassembled WGS sequence"/>
</dbReference>
<keyword evidence="4" id="KW-1185">Reference proteome</keyword>
<dbReference type="AlphaFoldDB" id="A0A3N0GR49"/>
<reference evidence="3 4" key="1">
    <citation type="submission" date="2018-11" db="EMBL/GenBank/DDBJ databases">
        <authorList>
            <person name="Li F."/>
        </authorList>
    </citation>
    <scope>NUCLEOTIDE SEQUENCE [LARGE SCALE GENOMIC DNA]</scope>
    <source>
        <strain evidence="3 4">Gsoil 818</strain>
    </source>
</reference>
<feature type="compositionally biased region" description="Basic and acidic residues" evidence="1">
    <location>
        <begin position="72"/>
        <end position="81"/>
    </location>
</feature>
<evidence type="ECO:0008006" key="5">
    <source>
        <dbReference type="Google" id="ProtNLM"/>
    </source>
</evidence>
<feature type="region of interest" description="Disordered" evidence="1">
    <location>
        <begin position="64"/>
        <end position="100"/>
    </location>
</feature>
<organism evidence="3 4">
    <name type="scientific">Nocardioides pocheonensis</name>
    <dbReference type="NCBI Taxonomy" id="661485"/>
    <lineage>
        <taxon>Bacteria</taxon>
        <taxon>Bacillati</taxon>
        <taxon>Actinomycetota</taxon>
        <taxon>Actinomycetes</taxon>
        <taxon>Propionibacteriales</taxon>
        <taxon>Nocardioidaceae</taxon>
        <taxon>Nocardioides</taxon>
    </lineage>
</organism>
<feature type="compositionally biased region" description="Basic and acidic residues" evidence="1">
    <location>
        <begin position="119"/>
        <end position="140"/>
    </location>
</feature>
<dbReference type="EMBL" id="RJSF01000036">
    <property type="protein sequence ID" value="RNM14964.1"/>
    <property type="molecule type" value="Genomic_DNA"/>
</dbReference>
<feature type="region of interest" description="Disordered" evidence="1">
    <location>
        <begin position="114"/>
        <end position="140"/>
    </location>
</feature>